<evidence type="ECO:0000313" key="2">
    <source>
        <dbReference type="Proteomes" id="UP001320148"/>
    </source>
</evidence>
<name>A0ABN6FDH2_9BACT</name>
<evidence type="ECO:0000313" key="1">
    <source>
        <dbReference type="EMBL" id="BCS98885.1"/>
    </source>
</evidence>
<keyword evidence="2" id="KW-1185">Reference proteome</keyword>
<accession>A0ABN6FDH2</accession>
<reference evidence="1 2" key="1">
    <citation type="submission" date="2021-02" db="EMBL/GenBank/DDBJ databases">
        <title>Complete genome of Desulfoluna sp. strain ASN36.</title>
        <authorList>
            <person name="Takahashi A."/>
            <person name="Kojima H."/>
            <person name="Fukui M."/>
        </authorList>
    </citation>
    <scope>NUCLEOTIDE SEQUENCE [LARGE SCALE GENOMIC DNA]</scope>
    <source>
        <strain evidence="1 2">ASN36</strain>
    </source>
</reference>
<sequence length="81" mass="9068">MTMAEVRVPGIRALDMVGSENVTVDATVRLLKEPEPKRLKRWPNRSWSFSEQLFANALDPRAESICNQGAGGSSLERRRPS</sequence>
<dbReference type="Proteomes" id="UP001320148">
    <property type="component" value="Chromosome"/>
</dbReference>
<dbReference type="EMBL" id="AP024488">
    <property type="protein sequence ID" value="BCS98885.1"/>
    <property type="molecule type" value="Genomic_DNA"/>
</dbReference>
<gene>
    <name evidence="1" type="ORF">DSLASN_45170</name>
</gene>
<organism evidence="1 2">
    <name type="scientific">Desulfoluna limicola</name>
    <dbReference type="NCBI Taxonomy" id="2810562"/>
    <lineage>
        <taxon>Bacteria</taxon>
        <taxon>Pseudomonadati</taxon>
        <taxon>Thermodesulfobacteriota</taxon>
        <taxon>Desulfobacteria</taxon>
        <taxon>Desulfobacterales</taxon>
        <taxon>Desulfolunaceae</taxon>
        <taxon>Desulfoluna</taxon>
    </lineage>
</organism>
<proteinExistence type="predicted"/>
<protein>
    <submittedName>
        <fullName evidence="1">Uncharacterized protein</fullName>
    </submittedName>
</protein>